<keyword evidence="1" id="KW-0694">RNA-binding</keyword>
<organism evidence="4 5">
    <name type="scientific">Pestalotiopsis fici (strain W106-1 / CGMCC3.15140)</name>
    <dbReference type="NCBI Taxonomy" id="1229662"/>
    <lineage>
        <taxon>Eukaryota</taxon>
        <taxon>Fungi</taxon>
        <taxon>Dikarya</taxon>
        <taxon>Ascomycota</taxon>
        <taxon>Pezizomycotina</taxon>
        <taxon>Sordariomycetes</taxon>
        <taxon>Xylariomycetidae</taxon>
        <taxon>Amphisphaeriales</taxon>
        <taxon>Sporocadaceae</taxon>
        <taxon>Pestalotiopsis</taxon>
    </lineage>
</organism>
<dbReference type="OrthoDB" id="5222846at2759"/>
<dbReference type="EMBL" id="KI912119">
    <property type="protein sequence ID" value="ETS75115.1"/>
    <property type="molecule type" value="Genomic_DNA"/>
</dbReference>
<feature type="compositionally biased region" description="Basic and acidic residues" evidence="2">
    <location>
        <begin position="240"/>
        <end position="262"/>
    </location>
</feature>
<dbReference type="GO" id="GO:0003723">
    <property type="term" value="F:RNA binding"/>
    <property type="evidence" value="ECO:0007669"/>
    <property type="project" value="UniProtKB-UniRule"/>
</dbReference>
<feature type="region of interest" description="Disordered" evidence="2">
    <location>
        <begin position="228"/>
        <end position="262"/>
    </location>
</feature>
<evidence type="ECO:0000259" key="3">
    <source>
        <dbReference type="PROSITE" id="PS50137"/>
    </source>
</evidence>
<name>W3WMH3_PESFW</name>
<evidence type="ECO:0000256" key="2">
    <source>
        <dbReference type="SAM" id="MobiDB-lite"/>
    </source>
</evidence>
<feature type="region of interest" description="Disordered" evidence="2">
    <location>
        <begin position="311"/>
        <end position="348"/>
    </location>
</feature>
<dbReference type="KEGG" id="pfy:PFICI_13599"/>
<dbReference type="SUPFAM" id="SSF54768">
    <property type="entry name" value="dsRNA-binding domain-like"/>
    <property type="match status" value="1"/>
</dbReference>
<gene>
    <name evidence="4" type="ORF">PFICI_13599</name>
</gene>
<dbReference type="Proteomes" id="UP000030651">
    <property type="component" value="Unassembled WGS sequence"/>
</dbReference>
<dbReference type="InterPro" id="IPR014720">
    <property type="entry name" value="dsRBD_dom"/>
</dbReference>
<dbReference type="HOGENOM" id="CLU_797172_0_0_1"/>
<sequence length="348" mass="39061">MAVMDMLDRELEEQQECSPGGGNSSPAQQQQPVAGLPAKPPASSTTDLSSTRMEPGGQDNTGQARFRQMLQGIATQAQTKIDAMNKPVRAEIHGQRSAGPVQTGSNRTSRVINTAAIPHRPASQVLGSIVPKREDHPRAQGEDGRSRGRHEVIVPSPCAVLSAECQRRKFNPVFREFMTHDGRFSCVVEIKGMRIIDKRTWTDARQAKQEAAKMALLYLEDHVPIESSTTTSRGFSSDSSHQEDRHREDRRRENEKRSHQLREEEELEAALLLAKIRRIFGRQDSMRSEIMADPTASRAFLEGFAWGARAANESVGERTRSRSPLRVANERRRSRSPPRGRDERRRRG</sequence>
<dbReference type="InParanoid" id="W3WMH3"/>
<feature type="compositionally biased region" description="Polar residues" evidence="2">
    <location>
        <begin position="42"/>
        <end position="62"/>
    </location>
</feature>
<dbReference type="AlphaFoldDB" id="W3WMH3"/>
<evidence type="ECO:0000313" key="5">
    <source>
        <dbReference type="Proteomes" id="UP000030651"/>
    </source>
</evidence>
<proteinExistence type="predicted"/>
<feature type="domain" description="DRBM" evidence="3">
    <location>
        <begin position="156"/>
        <end position="221"/>
    </location>
</feature>
<feature type="compositionally biased region" description="Basic and acidic residues" evidence="2">
    <location>
        <begin position="339"/>
        <end position="348"/>
    </location>
</feature>
<feature type="compositionally biased region" description="Polar residues" evidence="2">
    <location>
        <begin position="228"/>
        <end position="239"/>
    </location>
</feature>
<dbReference type="GeneID" id="19278612"/>
<evidence type="ECO:0000313" key="4">
    <source>
        <dbReference type="EMBL" id="ETS75115.1"/>
    </source>
</evidence>
<dbReference type="Pfam" id="PF00035">
    <property type="entry name" value="dsrm"/>
    <property type="match status" value="1"/>
</dbReference>
<dbReference type="RefSeq" id="XP_007840371.1">
    <property type="nucleotide sequence ID" value="XM_007842180.1"/>
</dbReference>
<keyword evidence="5" id="KW-1185">Reference proteome</keyword>
<reference evidence="5" key="1">
    <citation type="journal article" date="2015" name="BMC Genomics">
        <title>Genomic and transcriptomic analysis of the endophytic fungus Pestalotiopsis fici reveals its lifestyle and high potential for synthesis of natural products.</title>
        <authorList>
            <person name="Wang X."/>
            <person name="Zhang X."/>
            <person name="Liu L."/>
            <person name="Xiang M."/>
            <person name="Wang W."/>
            <person name="Sun X."/>
            <person name="Che Y."/>
            <person name="Guo L."/>
            <person name="Liu G."/>
            <person name="Guo L."/>
            <person name="Wang C."/>
            <person name="Yin W.B."/>
            <person name="Stadler M."/>
            <person name="Zhang X."/>
            <person name="Liu X."/>
        </authorList>
    </citation>
    <scope>NUCLEOTIDE SEQUENCE [LARGE SCALE GENOMIC DNA]</scope>
    <source>
        <strain evidence="5">W106-1 / CGMCC3.15140</strain>
    </source>
</reference>
<feature type="region of interest" description="Disordered" evidence="2">
    <location>
        <begin position="1"/>
        <end position="62"/>
    </location>
</feature>
<accession>W3WMH3</accession>
<protein>
    <recommendedName>
        <fullName evidence="3">DRBM domain-containing protein</fullName>
    </recommendedName>
</protein>
<dbReference type="PROSITE" id="PS50137">
    <property type="entry name" value="DS_RBD"/>
    <property type="match status" value="1"/>
</dbReference>
<dbReference type="Gene3D" id="3.30.160.20">
    <property type="match status" value="1"/>
</dbReference>
<evidence type="ECO:0000256" key="1">
    <source>
        <dbReference type="PROSITE-ProRule" id="PRU00266"/>
    </source>
</evidence>